<dbReference type="EMBL" id="REFR01000015">
    <property type="protein sequence ID" value="RMB01887.1"/>
    <property type="molecule type" value="Genomic_DNA"/>
</dbReference>
<dbReference type="Proteomes" id="UP000271227">
    <property type="component" value="Unassembled WGS sequence"/>
</dbReference>
<organism evidence="1 2">
    <name type="scientific">Eilatimonas milleporae</name>
    <dbReference type="NCBI Taxonomy" id="911205"/>
    <lineage>
        <taxon>Bacteria</taxon>
        <taxon>Pseudomonadati</taxon>
        <taxon>Pseudomonadota</taxon>
        <taxon>Alphaproteobacteria</taxon>
        <taxon>Kordiimonadales</taxon>
        <taxon>Kordiimonadaceae</taxon>
        <taxon>Eilatimonas</taxon>
    </lineage>
</organism>
<dbReference type="SUPFAM" id="SSF48452">
    <property type="entry name" value="TPR-like"/>
    <property type="match status" value="1"/>
</dbReference>
<name>A0A3M0BZS5_9PROT</name>
<proteinExistence type="predicted"/>
<evidence type="ECO:0000313" key="1">
    <source>
        <dbReference type="EMBL" id="RMB01887.1"/>
    </source>
</evidence>
<accession>A0A3M0BZS5</accession>
<dbReference type="InterPro" id="IPR019734">
    <property type="entry name" value="TPR_rpt"/>
</dbReference>
<dbReference type="SMART" id="SM00028">
    <property type="entry name" value="TPR"/>
    <property type="match status" value="3"/>
</dbReference>
<reference evidence="1 2" key="1">
    <citation type="submission" date="2018-10" db="EMBL/GenBank/DDBJ databases">
        <title>Genomic Encyclopedia of Archaeal and Bacterial Type Strains, Phase II (KMG-II): from individual species to whole genera.</title>
        <authorList>
            <person name="Goeker M."/>
        </authorList>
    </citation>
    <scope>NUCLEOTIDE SEQUENCE [LARGE SCALE GENOMIC DNA]</scope>
    <source>
        <strain evidence="1 2">DSM 25217</strain>
    </source>
</reference>
<protein>
    <submittedName>
        <fullName evidence="1">Uncharacterized protein</fullName>
    </submittedName>
</protein>
<dbReference type="RefSeq" id="WP_147453617.1">
    <property type="nucleotide sequence ID" value="NZ_REFR01000015.1"/>
</dbReference>
<dbReference type="AlphaFoldDB" id="A0A3M0BZS5"/>
<dbReference type="OrthoDB" id="8480494at2"/>
<sequence>MAFIAGAAVVSAAAPDDMDDPAAQEHRYGRCVEMAEKAPDRGINLALEWQSQGGGVPARHCEALGLFYGKEFGEAAIRLESLAEDMRLGRDMPIRDGKAFAAGPTMIADTWSQAANAWLLQGETVRAEAAIDRAIAICASDDPLYATLILDRARIAAADGDYGLALEDLKQVQLLDSGRKDILILIASAARELGAYADALVVLDDYQAIFPDDPVGYLERGNLLEAMGDIAGARAAWLKVLNLAPDGPDGEAARANIQRLDVTLNDPDVAAAG</sequence>
<dbReference type="Pfam" id="PF14559">
    <property type="entry name" value="TPR_19"/>
    <property type="match status" value="1"/>
</dbReference>
<dbReference type="Gene3D" id="1.25.40.10">
    <property type="entry name" value="Tetratricopeptide repeat domain"/>
    <property type="match status" value="1"/>
</dbReference>
<gene>
    <name evidence="1" type="ORF">BXY39_3395</name>
</gene>
<dbReference type="InParanoid" id="A0A3M0BZS5"/>
<evidence type="ECO:0000313" key="2">
    <source>
        <dbReference type="Proteomes" id="UP000271227"/>
    </source>
</evidence>
<keyword evidence="2" id="KW-1185">Reference proteome</keyword>
<dbReference type="InterPro" id="IPR011990">
    <property type="entry name" value="TPR-like_helical_dom_sf"/>
</dbReference>
<comment type="caution">
    <text evidence="1">The sequence shown here is derived from an EMBL/GenBank/DDBJ whole genome shotgun (WGS) entry which is preliminary data.</text>
</comment>